<dbReference type="NCBIfam" id="NF038228">
    <property type="entry name" value="IcmH_DotU_IVB"/>
    <property type="match status" value="1"/>
</dbReference>
<feature type="compositionally biased region" description="Basic and acidic residues" evidence="2">
    <location>
        <begin position="16"/>
        <end position="33"/>
    </location>
</feature>
<dbReference type="Gene3D" id="1.25.40.590">
    <property type="entry name" value="Type IV / VI secretion system, DotU"/>
    <property type="match status" value="1"/>
</dbReference>
<proteinExistence type="predicted"/>
<feature type="transmembrane region" description="Helical" evidence="3">
    <location>
        <begin position="242"/>
        <end position="264"/>
    </location>
</feature>
<accession>A0A2S5KN97</accession>
<dbReference type="EMBL" id="PRLP01000055">
    <property type="protein sequence ID" value="PPC76268.1"/>
    <property type="molecule type" value="Genomic_DNA"/>
</dbReference>
<protein>
    <submittedName>
        <fullName evidence="5">Type VI secretion system protein TssL</fullName>
    </submittedName>
</protein>
<dbReference type="InterPro" id="IPR036737">
    <property type="entry name" value="OmpA-like_sf"/>
</dbReference>
<evidence type="ECO:0000256" key="2">
    <source>
        <dbReference type="SAM" id="MobiDB-lite"/>
    </source>
</evidence>
<dbReference type="PROSITE" id="PS51123">
    <property type="entry name" value="OMPA_2"/>
    <property type="match status" value="1"/>
</dbReference>
<dbReference type="PANTHER" id="PTHR38033:SF1">
    <property type="entry name" value="DOTU FAMILY TYPE IV_VI SECRETION SYSTEM PROTEIN"/>
    <property type="match status" value="1"/>
</dbReference>
<dbReference type="InterPro" id="IPR006665">
    <property type="entry name" value="OmpA-like"/>
</dbReference>
<feature type="domain" description="OmpA-like" evidence="4">
    <location>
        <begin position="319"/>
        <end position="437"/>
    </location>
</feature>
<dbReference type="Gene3D" id="3.30.1330.60">
    <property type="entry name" value="OmpA-like domain"/>
    <property type="match status" value="1"/>
</dbReference>
<dbReference type="NCBIfam" id="TIGR03350">
    <property type="entry name" value="type_VI_ompA"/>
    <property type="match status" value="1"/>
</dbReference>
<evidence type="ECO:0000313" key="6">
    <source>
        <dbReference type="Proteomes" id="UP000238196"/>
    </source>
</evidence>
<feature type="region of interest" description="Disordered" evidence="2">
    <location>
        <begin position="1"/>
        <end position="33"/>
    </location>
</feature>
<reference evidence="5 6" key="1">
    <citation type="submission" date="2018-02" db="EMBL/GenBank/DDBJ databases">
        <title>novel marine gammaproteobacteria from coastal saline agro ecosystem.</title>
        <authorList>
            <person name="Krishnan R."/>
            <person name="Ramesh Kumar N."/>
        </authorList>
    </citation>
    <scope>NUCLEOTIDE SEQUENCE [LARGE SCALE GENOMIC DNA]</scope>
    <source>
        <strain evidence="5 6">228</strain>
    </source>
</reference>
<keyword evidence="3" id="KW-0812">Transmembrane</keyword>
<sequence>MTDATIIKPRPGGRLGAEERSAARRADQTAPHMLEDRTVIHKPAASARVQRLPTLDANPLVDYAGPMLSLVSYLRRVTHHADVESLRLRCIDMVREYEAALRQQDTTAEQREAARYCMCSFIDEVVLNTLWGEQSSWSLNSLLSTFHSETWGGEHFYNLLDAALKRPADHEQMLELQYLCLSLGFMGKLRVEQQGSEKLERYREQAYQALRGQRGERDKALAPGWKGAVQIREMNLRDGMPLWVIYALVAVTLLGTYMTFNYLLNQDSRQLYSQLSALVTAPAPAPVEEVPQKRNEVDLLKERLKTEIDKGLVDITAMPDRTRITMGTEALFPSGSAELKEALWPVLSKIGTVLEGTEGRIMITGHTDNQPIATSKYPSNWHLSLARATAVSDYLTEHAKLKGRLWPEGRGDAEPRFGTTTPEEWAKNRRVEIDLLY</sequence>
<dbReference type="SUPFAM" id="SSF103088">
    <property type="entry name" value="OmpA-like"/>
    <property type="match status" value="1"/>
</dbReference>
<dbReference type="Pfam" id="PF00691">
    <property type="entry name" value="OmpA"/>
    <property type="match status" value="1"/>
</dbReference>
<gene>
    <name evidence="5" type="primary">tssL</name>
    <name evidence="5" type="ORF">C4K68_16685</name>
</gene>
<dbReference type="InterPro" id="IPR017733">
    <property type="entry name" value="OmpA-like_dom_proteobacteria"/>
</dbReference>
<name>A0A2S5KN97_9PROT</name>
<keyword evidence="3" id="KW-1133">Transmembrane helix</keyword>
<evidence type="ECO:0000256" key="3">
    <source>
        <dbReference type="SAM" id="Phobius"/>
    </source>
</evidence>
<evidence type="ECO:0000259" key="4">
    <source>
        <dbReference type="PROSITE" id="PS51123"/>
    </source>
</evidence>
<dbReference type="Proteomes" id="UP000238196">
    <property type="component" value="Unassembled WGS sequence"/>
</dbReference>
<dbReference type="AlphaFoldDB" id="A0A2S5KN97"/>
<dbReference type="PANTHER" id="PTHR38033">
    <property type="entry name" value="MEMBRANE PROTEIN-RELATED"/>
    <property type="match status" value="1"/>
</dbReference>
<keyword evidence="1 3" id="KW-0472">Membrane</keyword>
<comment type="caution">
    <text evidence="5">The sequence shown here is derived from an EMBL/GenBank/DDBJ whole genome shotgun (WGS) entry which is preliminary data.</text>
</comment>
<dbReference type="NCBIfam" id="TIGR03349">
    <property type="entry name" value="IV_VI_DotU"/>
    <property type="match status" value="1"/>
</dbReference>
<dbReference type="GO" id="GO:0016020">
    <property type="term" value="C:membrane"/>
    <property type="evidence" value="ECO:0007669"/>
    <property type="project" value="UniProtKB-UniRule"/>
</dbReference>
<evidence type="ECO:0000256" key="1">
    <source>
        <dbReference type="PROSITE-ProRule" id="PRU00473"/>
    </source>
</evidence>
<dbReference type="InterPro" id="IPR038522">
    <property type="entry name" value="T4/T6SS_DotU_sf"/>
</dbReference>
<dbReference type="InterPro" id="IPR017732">
    <property type="entry name" value="T4/T6SS_DotU"/>
</dbReference>
<organism evidence="5 6">
    <name type="scientific">Proteobacteria bacterium 228</name>
    <dbReference type="NCBI Taxonomy" id="2083153"/>
    <lineage>
        <taxon>Bacteria</taxon>
        <taxon>Pseudomonadati</taxon>
        <taxon>Pseudomonadota</taxon>
    </lineage>
</organism>
<dbReference type="OrthoDB" id="5291291at2"/>
<dbReference type="CDD" id="cd07185">
    <property type="entry name" value="OmpA_C-like"/>
    <property type="match status" value="1"/>
</dbReference>
<dbReference type="Pfam" id="PF09850">
    <property type="entry name" value="DotU"/>
    <property type="match status" value="1"/>
</dbReference>
<evidence type="ECO:0000313" key="5">
    <source>
        <dbReference type="EMBL" id="PPC76268.1"/>
    </source>
</evidence>